<keyword evidence="4" id="KW-1185">Reference proteome</keyword>
<reference evidence="3" key="2">
    <citation type="submission" date="2022-12" db="EMBL/GenBank/DDBJ databases">
        <title>Whole genome sequencing of Borrelia miyamotoi strains isolated at the Russian territory.</title>
        <authorList>
            <person name="Kuleshov K.V."/>
            <person name="Platonov A.E."/>
            <person name="Goptar I.A."/>
            <person name="Shipulin G.A."/>
            <person name="Markelov M.L."/>
            <person name="Koetsveld J."/>
            <person name="Kolyasnikova N.M."/>
            <person name="Sarksyan D.S."/>
            <person name="Toporkova M.G."/>
            <person name="Hovius J.W."/>
        </authorList>
    </citation>
    <scope>NUCLEOTIDE SEQUENCE</scope>
    <source>
        <strain evidence="3">Yekat-76</strain>
    </source>
</reference>
<accession>A0AAP9CFX3</accession>
<dbReference type="RefSeq" id="WP_025443905.1">
    <property type="nucleotide sequence ID" value="NZ_AP024371.1"/>
</dbReference>
<gene>
    <name evidence="2" type="ORF">CNO13_03155</name>
    <name evidence="3" type="ORF">EZU67_03150</name>
</gene>
<dbReference type="EMBL" id="CP024333">
    <property type="protein sequence ID" value="ATQ16158.1"/>
    <property type="molecule type" value="Genomic_DNA"/>
</dbReference>
<evidence type="ECO:0000313" key="4">
    <source>
        <dbReference type="Proteomes" id="UP000230633"/>
    </source>
</evidence>
<dbReference type="Proteomes" id="UP000291995">
    <property type="component" value="Chromosome"/>
</dbReference>
<dbReference type="EMBL" id="CP036557">
    <property type="protein sequence ID" value="QBK62149.1"/>
    <property type="molecule type" value="Genomic_DNA"/>
</dbReference>
<evidence type="ECO:0000313" key="5">
    <source>
        <dbReference type="Proteomes" id="UP000291995"/>
    </source>
</evidence>
<evidence type="ECO:0000313" key="2">
    <source>
        <dbReference type="EMBL" id="ATQ16158.1"/>
    </source>
</evidence>
<evidence type="ECO:0000256" key="1">
    <source>
        <dbReference type="SAM" id="Phobius"/>
    </source>
</evidence>
<evidence type="ECO:0000313" key="3">
    <source>
        <dbReference type="EMBL" id="QBK62149.1"/>
    </source>
</evidence>
<dbReference type="AlphaFoldDB" id="A0AAP9CFX3"/>
<dbReference type="Proteomes" id="UP000230633">
    <property type="component" value="Chromosome"/>
</dbReference>
<name>A0AAP9CFX3_9SPIR</name>
<protein>
    <submittedName>
        <fullName evidence="3">Uncharacterized protein</fullName>
    </submittedName>
</protein>
<organism evidence="3 5">
    <name type="scientific">Borrelia miyamotoi</name>
    <dbReference type="NCBI Taxonomy" id="47466"/>
    <lineage>
        <taxon>Bacteria</taxon>
        <taxon>Pseudomonadati</taxon>
        <taxon>Spirochaetota</taxon>
        <taxon>Spirochaetia</taxon>
        <taxon>Spirochaetales</taxon>
        <taxon>Borreliaceae</taxon>
        <taxon>Borrelia</taxon>
    </lineage>
</organism>
<keyword evidence="1" id="KW-0472">Membrane</keyword>
<proteinExistence type="predicted"/>
<dbReference type="GeneID" id="75117933"/>
<reference evidence="5" key="1">
    <citation type="submission" date="2019-03" db="EMBL/GenBank/DDBJ databases">
        <title>Whole genome sequencing of Borrelia miyamotoi strains isolated at the Russian territory.</title>
        <authorList>
            <person name="Kuleshov K.V."/>
            <person name="Platonov A.E."/>
            <person name="Goptar I.A."/>
            <person name="Shipulin G.A."/>
            <person name="Markelov M.L."/>
            <person name="Koetsveld J."/>
            <person name="Kolyasnikova N.M."/>
            <person name="Sarksyan D.S."/>
            <person name="Toporkova M.G."/>
            <person name="Hovius J.W."/>
        </authorList>
    </citation>
    <scope>NUCLEOTIDE SEQUENCE [LARGE SCALE GENOMIC DNA]</scope>
    <source>
        <strain evidence="2 4">Yekat-1</strain>
        <strain evidence="5">Yekat-76</strain>
    </source>
</reference>
<keyword evidence="1" id="KW-0812">Transmembrane</keyword>
<sequence>MLWKWVLVLLSSLVFIVAASIVIFDGMKNIRVKEENYITFEGLIEREIISTSSSWDLKYRFLDFL</sequence>
<keyword evidence="1" id="KW-1133">Transmembrane helix</keyword>
<feature type="transmembrane region" description="Helical" evidence="1">
    <location>
        <begin position="6"/>
        <end position="24"/>
    </location>
</feature>